<protein>
    <submittedName>
        <fullName evidence="3">SET domain protein</fullName>
    </submittedName>
</protein>
<accession>A0A0W0UJN1</accession>
<dbReference type="Gene3D" id="2.170.270.10">
    <property type="entry name" value="SET domain"/>
    <property type="match status" value="1"/>
</dbReference>
<comment type="caution">
    <text evidence="3">The sequence shown here is derived from an EMBL/GenBank/DDBJ whole genome shotgun (WGS) entry which is preliminary data.</text>
</comment>
<sequence length="379" mass="43949">MVTITLTNQNANSSYREATVNVASKICIIDGEERDLKSLQDINFQHPLLTYPSLQSNSNRYHYSYDNIDELLKTARYIYATLLWAEKPHECQFVISPSHKFLSLKKTYQIPFSLDYNKPAKSWIDIHQMNNLLSHISGYRFRYIDNLIIEQTLSLKDLPRKVNGDVLFDFDKQTCAFLYKAEPFEKCDLRYINEFIGFGVYAREAILRGEFVCFYYGVKTSNPEIKRYHFSSRFDVLGMGTDASSYSNIARFINHAPARTRVKQVEPSLLYANLAYRWYLLYGIEVVGFIALKNIAKGEQLLIDYGPGYFEPTEECRFNVEGKFLAPNGMLLSEKHHEKLNMLRIMAKHGISQAAYRILKRPLIALSIALAVFVLIYYM</sequence>
<evidence type="ECO:0000313" key="4">
    <source>
        <dbReference type="Proteomes" id="UP000054715"/>
    </source>
</evidence>
<dbReference type="PROSITE" id="PS50280">
    <property type="entry name" value="SET"/>
    <property type="match status" value="1"/>
</dbReference>
<keyword evidence="1" id="KW-1133">Transmembrane helix</keyword>
<evidence type="ECO:0000259" key="2">
    <source>
        <dbReference type="PROSITE" id="PS50280"/>
    </source>
</evidence>
<evidence type="ECO:0000256" key="1">
    <source>
        <dbReference type="SAM" id="Phobius"/>
    </source>
</evidence>
<name>A0A0W0UJN1_9GAMM</name>
<feature type="domain" description="SET" evidence="2">
    <location>
        <begin position="185"/>
        <end position="306"/>
    </location>
</feature>
<dbReference type="SMART" id="SM00317">
    <property type="entry name" value="SET"/>
    <property type="match status" value="1"/>
</dbReference>
<dbReference type="SUPFAM" id="SSF82199">
    <property type="entry name" value="SET domain"/>
    <property type="match status" value="1"/>
</dbReference>
<dbReference type="EMBL" id="LNYG01000013">
    <property type="protein sequence ID" value="KTD08110.1"/>
    <property type="molecule type" value="Genomic_DNA"/>
</dbReference>
<dbReference type="InterPro" id="IPR046341">
    <property type="entry name" value="SET_dom_sf"/>
</dbReference>
<dbReference type="STRING" id="455.Ljam_2305"/>
<dbReference type="RefSeq" id="WP_082651621.1">
    <property type="nucleotide sequence ID" value="NZ_CAAAJF010000017.1"/>
</dbReference>
<proteinExistence type="predicted"/>
<dbReference type="Proteomes" id="UP000054715">
    <property type="component" value="Unassembled WGS sequence"/>
</dbReference>
<dbReference type="AlphaFoldDB" id="A0A0W0UJN1"/>
<organism evidence="3 4">
    <name type="scientific">Legionella jamestowniensis</name>
    <dbReference type="NCBI Taxonomy" id="455"/>
    <lineage>
        <taxon>Bacteria</taxon>
        <taxon>Pseudomonadati</taxon>
        <taxon>Pseudomonadota</taxon>
        <taxon>Gammaproteobacteria</taxon>
        <taxon>Legionellales</taxon>
        <taxon>Legionellaceae</taxon>
        <taxon>Legionella</taxon>
    </lineage>
</organism>
<reference evidence="3 4" key="1">
    <citation type="submission" date="2015-11" db="EMBL/GenBank/DDBJ databases">
        <title>Genomic analysis of 38 Legionella species identifies large and diverse effector repertoires.</title>
        <authorList>
            <person name="Burstein D."/>
            <person name="Amaro F."/>
            <person name="Zusman T."/>
            <person name="Lifshitz Z."/>
            <person name="Cohen O."/>
            <person name="Gilbert J.A."/>
            <person name="Pupko T."/>
            <person name="Shuman H.A."/>
            <person name="Segal G."/>
        </authorList>
    </citation>
    <scope>NUCLEOTIDE SEQUENCE [LARGE SCALE GENOMIC DNA]</scope>
    <source>
        <strain evidence="3 4">JA-26-G1-E2</strain>
    </source>
</reference>
<dbReference type="Pfam" id="PF00856">
    <property type="entry name" value="SET"/>
    <property type="match status" value="1"/>
</dbReference>
<dbReference type="PATRIC" id="fig|455.5.peg.2425"/>
<evidence type="ECO:0000313" key="3">
    <source>
        <dbReference type="EMBL" id="KTD08110.1"/>
    </source>
</evidence>
<feature type="transmembrane region" description="Helical" evidence="1">
    <location>
        <begin position="358"/>
        <end position="378"/>
    </location>
</feature>
<gene>
    <name evidence="3" type="ORF">Ljam_2305</name>
</gene>
<keyword evidence="1" id="KW-0472">Membrane</keyword>
<dbReference type="OrthoDB" id="5652580at2"/>
<dbReference type="InterPro" id="IPR001214">
    <property type="entry name" value="SET_dom"/>
</dbReference>
<keyword evidence="1" id="KW-0812">Transmembrane</keyword>